<protein>
    <submittedName>
        <fullName evidence="1">Uncharacterized protein</fullName>
    </submittedName>
</protein>
<accession>A0A9D4I9U5</accession>
<dbReference type="EMBL" id="JAIWYP010000010">
    <property type="protein sequence ID" value="KAH3752127.1"/>
    <property type="molecule type" value="Genomic_DNA"/>
</dbReference>
<name>A0A9D4I9U5_DREPO</name>
<organism evidence="1 2">
    <name type="scientific">Dreissena polymorpha</name>
    <name type="common">Zebra mussel</name>
    <name type="synonym">Mytilus polymorpha</name>
    <dbReference type="NCBI Taxonomy" id="45954"/>
    <lineage>
        <taxon>Eukaryota</taxon>
        <taxon>Metazoa</taxon>
        <taxon>Spiralia</taxon>
        <taxon>Lophotrochozoa</taxon>
        <taxon>Mollusca</taxon>
        <taxon>Bivalvia</taxon>
        <taxon>Autobranchia</taxon>
        <taxon>Heteroconchia</taxon>
        <taxon>Euheterodonta</taxon>
        <taxon>Imparidentia</taxon>
        <taxon>Neoheterodontei</taxon>
        <taxon>Myida</taxon>
        <taxon>Dreissenoidea</taxon>
        <taxon>Dreissenidae</taxon>
        <taxon>Dreissena</taxon>
    </lineage>
</organism>
<evidence type="ECO:0000313" key="2">
    <source>
        <dbReference type="Proteomes" id="UP000828390"/>
    </source>
</evidence>
<gene>
    <name evidence="1" type="ORF">DPMN_186738</name>
</gene>
<evidence type="ECO:0000313" key="1">
    <source>
        <dbReference type="EMBL" id="KAH3752127.1"/>
    </source>
</evidence>
<keyword evidence="2" id="KW-1185">Reference proteome</keyword>
<reference evidence="1" key="1">
    <citation type="journal article" date="2019" name="bioRxiv">
        <title>The Genome of the Zebra Mussel, Dreissena polymorpha: A Resource for Invasive Species Research.</title>
        <authorList>
            <person name="McCartney M.A."/>
            <person name="Auch B."/>
            <person name="Kono T."/>
            <person name="Mallez S."/>
            <person name="Zhang Y."/>
            <person name="Obille A."/>
            <person name="Becker A."/>
            <person name="Abrahante J.E."/>
            <person name="Garbe J."/>
            <person name="Badalamenti J.P."/>
            <person name="Herman A."/>
            <person name="Mangelson H."/>
            <person name="Liachko I."/>
            <person name="Sullivan S."/>
            <person name="Sone E.D."/>
            <person name="Koren S."/>
            <person name="Silverstein K.A.T."/>
            <person name="Beckman K.B."/>
            <person name="Gohl D.M."/>
        </authorList>
    </citation>
    <scope>NUCLEOTIDE SEQUENCE</scope>
    <source>
        <strain evidence="1">Duluth1</strain>
        <tissue evidence="1">Whole animal</tissue>
    </source>
</reference>
<reference evidence="1" key="2">
    <citation type="submission" date="2020-11" db="EMBL/GenBank/DDBJ databases">
        <authorList>
            <person name="McCartney M.A."/>
            <person name="Auch B."/>
            <person name="Kono T."/>
            <person name="Mallez S."/>
            <person name="Becker A."/>
            <person name="Gohl D.M."/>
            <person name="Silverstein K.A.T."/>
            <person name="Koren S."/>
            <person name="Bechman K.B."/>
            <person name="Herman A."/>
            <person name="Abrahante J.E."/>
            <person name="Garbe J."/>
        </authorList>
    </citation>
    <scope>NUCLEOTIDE SEQUENCE</scope>
    <source>
        <strain evidence="1">Duluth1</strain>
        <tissue evidence="1">Whole animal</tissue>
    </source>
</reference>
<comment type="caution">
    <text evidence="1">The sequence shown here is derived from an EMBL/GenBank/DDBJ whole genome shotgun (WGS) entry which is preliminary data.</text>
</comment>
<proteinExistence type="predicted"/>
<dbReference type="AlphaFoldDB" id="A0A9D4I9U5"/>
<sequence>MLASCNQYNILLGDKLVKTREKNNLGHYHQLREELQLYRCTSVGFIIAVHNDGLPTNKEELRTNVIELAEDKLGLTVNGIPTGTMGNLTRFELAKDGMATG</sequence>
<dbReference type="Proteomes" id="UP000828390">
    <property type="component" value="Unassembled WGS sequence"/>
</dbReference>